<reference evidence="4" key="1">
    <citation type="submission" date="2020-06" db="EMBL/GenBank/DDBJ databases">
        <title>WGS assembly of Ceratodon purpureus strain R40.</title>
        <authorList>
            <person name="Carey S.B."/>
            <person name="Jenkins J."/>
            <person name="Shu S."/>
            <person name="Lovell J.T."/>
            <person name="Sreedasyam A."/>
            <person name="Maumus F."/>
            <person name="Tiley G.P."/>
            <person name="Fernandez-Pozo N."/>
            <person name="Barry K."/>
            <person name="Chen C."/>
            <person name="Wang M."/>
            <person name="Lipzen A."/>
            <person name="Daum C."/>
            <person name="Saski C.A."/>
            <person name="Payton A.C."/>
            <person name="Mcbreen J.C."/>
            <person name="Conrad R.E."/>
            <person name="Kollar L.M."/>
            <person name="Olsson S."/>
            <person name="Huttunen S."/>
            <person name="Landis J.B."/>
            <person name="Wickett N.J."/>
            <person name="Johnson M.G."/>
            <person name="Rensing S.A."/>
            <person name="Grimwood J."/>
            <person name="Schmutz J."/>
            <person name="Mcdaniel S.F."/>
        </authorList>
    </citation>
    <scope>NUCLEOTIDE SEQUENCE</scope>
    <source>
        <strain evidence="4">R40</strain>
    </source>
</reference>
<name>A0A8T0H6S3_CERPU</name>
<dbReference type="PANTHER" id="PTHR34122:SF4">
    <property type="entry name" value="WRC DOMAIN-CONTAINING PROTEIN"/>
    <property type="match status" value="1"/>
</dbReference>
<gene>
    <name evidence="4" type="ORF">KC19_7G030300</name>
</gene>
<evidence type="ECO:0000313" key="5">
    <source>
        <dbReference type="Proteomes" id="UP000822688"/>
    </source>
</evidence>
<feature type="compositionally biased region" description="Pro residues" evidence="2">
    <location>
        <begin position="656"/>
        <end position="666"/>
    </location>
</feature>
<keyword evidence="1" id="KW-0539">Nucleus</keyword>
<feature type="domain" description="WRC" evidence="3">
    <location>
        <begin position="455"/>
        <end position="503"/>
    </location>
</feature>
<feature type="compositionally biased region" description="Low complexity" evidence="2">
    <location>
        <begin position="404"/>
        <end position="413"/>
    </location>
</feature>
<sequence>MRIRKQPRQLPACRDSFLPCSFQEGVGWSDHRGYGGAVMVEKAREHNGERIVAGMSSDNVGASIDHGVKCEPDVIAMSRMPGHVQSGDGHVVQDVSQQLLLPGGMQNGMLVTSMSGVDLAGTSQMGLVASSPARDSEITSNGDQMKLPARSNHLESSFTQEEDDEENLTRHYVRRGLRNSGDSVTHNQSAGDIPVEDVVAAIPKTNSYECGRFLYSEKKANLVSRRRTTQNRYMTRSAIPCIGNEDDDHPSREPEGSLLHSLYLQLLAAGREGISLRSLFTSFESQTSLPRLASNWREQVKAHLKSGPYFEEVKGRYLLCEFLVQPLRRNTKRKGSSESLGVQTRRKAYQKTYEAVLCESAMEFQKLQYQKDNGGGSDTPSPSMLRSESTESDELDITNATPTRSISASIRNSSKSRRPKSDDDGFLMTRNIRYGGAIPGSLKAMQAKIIAETGVQRGVRCARKDGSNDSSKWQCPMMAMDGHSLCEHHSFLNERKRARYQKARKYGDVSTTGKSPRSQFQEQSSTPRYDMKQCMNDDVTSLSAPESELDKSDSDDLTGLDEVASQALLTMKSDILAVESLHHQKESLPLADTNPVEVEYRPKPVYEEAPTTKSNPPQFFARSATGRFIAAKKTAVKIPSLPQETDTSLGKSNVPPTRPPSIPPLPAFYGPRRKTVKNRSLLSIS</sequence>
<feature type="region of interest" description="Disordered" evidence="2">
    <location>
        <begin position="504"/>
        <end position="534"/>
    </location>
</feature>
<organism evidence="4 5">
    <name type="scientific">Ceratodon purpureus</name>
    <name type="common">Fire moss</name>
    <name type="synonym">Dicranum purpureum</name>
    <dbReference type="NCBI Taxonomy" id="3225"/>
    <lineage>
        <taxon>Eukaryota</taxon>
        <taxon>Viridiplantae</taxon>
        <taxon>Streptophyta</taxon>
        <taxon>Embryophyta</taxon>
        <taxon>Bryophyta</taxon>
        <taxon>Bryophytina</taxon>
        <taxon>Bryopsida</taxon>
        <taxon>Dicranidae</taxon>
        <taxon>Pseudoditrichales</taxon>
        <taxon>Ditrichaceae</taxon>
        <taxon>Ceratodon</taxon>
    </lineage>
</organism>
<protein>
    <recommendedName>
        <fullName evidence="3">WRC domain-containing protein</fullName>
    </recommendedName>
</protein>
<dbReference type="Proteomes" id="UP000822688">
    <property type="component" value="Chromosome 7"/>
</dbReference>
<evidence type="ECO:0000259" key="3">
    <source>
        <dbReference type="PROSITE" id="PS51667"/>
    </source>
</evidence>
<feature type="compositionally biased region" description="Polar residues" evidence="2">
    <location>
        <begin position="509"/>
        <end position="527"/>
    </location>
</feature>
<accession>A0A8T0H6S3</accession>
<proteinExistence type="predicted"/>
<dbReference type="PROSITE" id="PS51667">
    <property type="entry name" value="WRC"/>
    <property type="match status" value="1"/>
</dbReference>
<keyword evidence="5" id="KW-1185">Reference proteome</keyword>
<dbReference type="EMBL" id="CM026428">
    <property type="protein sequence ID" value="KAG0565999.1"/>
    <property type="molecule type" value="Genomic_DNA"/>
</dbReference>
<feature type="region of interest" description="Disordered" evidence="2">
    <location>
        <begin position="370"/>
        <end position="426"/>
    </location>
</feature>
<feature type="region of interest" description="Disordered" evidence="2">
    <location>
        <begin position="636"/>
        <end position="671"/>
    </location>
</feature>
<dbReference type="PANTHER" id="PTHR34122">
    <property type="entry name" value="EXPRESSED PROTEIN-RELATED"/>
    <property type="match status" value="1"/>
</dbReference>
<feature type="compositionally biased region" description="Polar residues" evidence="2">
    <location>
        <begin position="642"/>
        <end position="651"/>
    </location>
</feature>
<evidence type="ECO:0000256" key="1">
    <source>
        <dbReference type="ARBA" id="ARBA00023242"/>
    </source>
</evidence>
<comment type="caution">
    <text evidence="4">The sequence shown here is derived from an EMBL/GenBank/DDBJ whole genome shotgun (WGS) entry which is preliminary data.</text>
</comment>
<dbReference type="AlphaFoldDB" id="A0A8T0H6S3"/>
<feature type="compositionally biased region" description="Polar residues" evidence="2">
    <location>
        <begin position="378"/>
        <end position="387"/>
    </location>
</feature>
<evidence type="ECO:0000313" key="4">
    <source>
        <dbReference type="EMBL" id="KAG0565999.1"/>
    </source>
</evidence>
<dbReference type="InterPro" id="IPR014977">
    <property type="entry name" value="WRC_dom"/>
</dbReference>
<evidence type="ECO:0000256" key="2">
    <source>
        <dbReference type="SAM" id="MobiDB-lite"/>
    </source>
</evidence>